<evidence type="ECO:0000256" key="1">
    <source>
        <dbReference type="ARBA" id="ARBA00022723"/>
    </source>
</evidence>
<dbReference type="GO" id="GO:0046872">
    <property type="term" value="F:metal ion binding"/>
    <property type="evidence" value="ECO:0007669"/>
    <property type="project" value="UniProtKB-KW"/>
</dbReference>
<comment type="caution">
    <text evidence="5">The sequence shown here is derived from an EMBL/GenBank/DDBJ whole genome shotgun (WGS) entry which is preliminary data.</text>
</comment>
<dbReference type="SUPFAM" id="SSF53098">
    <property type="entry name" value="Ribonuclease H-like"/>
    <property type="match status" value="1"/>
</dbReference>
<protein>
    <submittedName>
        <fullName evidence="5">Retrovirus-related Pol polyprotein from transposon RE1</fullName>
    </submittedName>
</protein>
<dbReference type="InterPro" id="IPR012337">
    <property type="entry name" value="RNaseH-like_sf"/>
</dbReference>
<proteinExistence type="predicted"/>
<dbReference type="PANTHER" id="PTHR42648:SF22">
    <property type="entry name" value="REVERSE TRANSCRIPTASE TY1_COPIA-TYPE DOMAIN-CONTAINING PROTEIN"/>
    <property type="match status" value="1"/>
</dbReference>
<evidence type="ECO:0000256" key="2">
    <source>
        <dbReference type="ARBA" id="ARBA00022801"/>
    </source>
</evidence>
<evidence type="ECO:0000259" key="4">
    <source>
        <dbReference type="PROSITE" id="PS50994"/>
    </source>
</evidence>
<dbReference type="PANTHER" id="PTHR42648">
    <property type="entry name" value="TRANSPOSASE, PUTATIVE-RELATED"/>
    <property type="match status" value="1"/>
</dbReference>
<dbReference type="InterPro" id="IPR036397">
    <property type="entry name" value="RNaseH_sf"/>
</dbReference>
<dbReference type="Pfam" id="PF13976">
    <property type="entry name" value="gag_pre-integrs"/>
    <property type="match status" value="1"/>
</dbReference>
<dbReference type="InterPro" id="IPR001584">
    <property type="entry name" value="Integrase_cat-core"/>
</dbReference>
<keyword evidence="3" id="KW-0472">Membrane</keyword>
<accession>A0A438H8E6</accession>
<dbReference type="InterPro" id="IPR025724">
    <property type="entry name" value="GAG-pre-integrase_dom"/>
</dbReference>
<dbReference type="InterPro" id="IPR043502">
    <property type="entry name" value="DNA/RNA_pol_sf"/>
</dbReference>
<dbReference type="Gene3D" id="3.30.420.10">
    <property type="entry name" value="Ribonuclease H-like superfamily/Ribonuclease H"/>
    <property type="match status" value="1"/>
</dbReference>
<dbReference type="EMBL" id="QGNW01000261">
    <property type="protein sequence ID" value="RVW80788.1"/>
    <property type="molecule type" value="Genomic_DNA"/>
</dbReference>
<feature type="transmembrane region" description="Helical" evidence="3">
    <location>
        <begin position="12"/>
        <end position="30"/>
    </location>
</feature>
<evidence type="ECO:0000256" key="3">
    <source>
        <dbReference type="SAM" id="Phobius"/>
    </source>
</evidence>
<dbReference type="PROSITE" id="PS50994">
    <property type="entry name" value="INTEGRASE"/>
    <property type="match status" value="1"/>
</dbReference>
<dbReference type="Pfam" id="PF07727">
    <property type="entry name" value="RVT_2"/>
    <property type="match status" value="1"/>
</dbReference>
<dbReference type="AlphaFoldDB" id="A0A438H8E6"/>
<sequence>MEHRGRIRVEICGLFNALVVKILVTLLGIVPRSSGTAYHASTGASNSTVLPAASSVVPIPAPTALANPTPLTPEMDQVFGKMIAKGPKVGRLFPLHVSPSTIIPSFPLLSSACNVVGFGHKMWHRRLGHPNFDVLRTLFNSGLLGIKTCSSFDFSFDCTSCKLVKSKVLTFPYSASRASQCFDIIHSDVWGIAPIVSHAHYKYFVTFIDDFSRFTWVYFFWAKAKVFLVFKRFLALIETQFSTSIKVLRSNSGGEYMSNEFQDFLQSKRIISQRSCRSTSQQNGIAERKNRHLLDVVRTLLLDSSVPPRFWCEALSIGISFDQSLTLSYVMEHECWQNAMQAELQALEENHTWDIVPCPPTVKPIGNKWVFSVKLRSDGFLDRYKARLVALAIAASHSWQLHQMDVKNVFLHGDLQEEIYMKLPSGTQAWFEKFCSTILSFSFTQSQYDYSLFFHTSASGIVLLLVYVDDIIITGTDCSLITKLQQLLHTTFHMKDLGQLTYFLGLEVHHQASGIFVNQHKYIQDLITLAGLEDTSSVDTPMEVNVKYRKDEGDLLDDPTLYRRLVRSLIYLTIARLDIFYVVHQVSQFMTSPRHLHLVAVRCIIRYLRGSLTRGLFFPTDSSLQLVAYSDANWDRVSKSSTEVEYRAMSTACSEIVWLRGLLEEFGFPQTTTPLHADNTSAIQIATNPVFHERTKHIEVDCHSIQDTLESQMISLPHISSNLQVADIFTKALTRQ</sequence>
<reference evidence="5 6" key="1">
    <citation type="journal article" date="2018" name="PLoS Genet.">
        <title>Population sequencing reveals clonal diversity and ancestral inbreeding in the grapevine cultivar Chardonnay.</title>
        <authorList>
            <person name="Roach M.J."/>
            <person name="Johnson D.L."/>
            <person name="Bohlmann J."/>
            <person name="van Vuuren H.J."/>
            <person name="Jones S.J."/>
            <person name="Pretorius I.S."/>
            <person name="Schmidt S.A."/>
            <person name="Borneman A.R."/>
        </authorList>
    </citation>
    <scope>NUCLEOTIDE SEQUENCE [LARGE SCALE GENOMIC DNA]</scope>
    <source>
        <strain evidence="6">cv. Chardonnay</strain>
        <tissue evidence="5">Leaf</tissue>
    </source>
</reference>
<dbReference type="CDD" id="cd09272">
    <property type="entry name" value="RNase_HI_RT_Ty1"/>
    <property type="match status" value="1"/>
</dbReference>
<gene>
    <name evidence="5" type="primary">RE1_1333</name>
    <name evidence="5" type="ORF">CK203_050682</name>
</gene>
<keyword evidence="1" id="KW-0479">Metal-binding</keyword>
<dbReference type="GO" id="GO:0016787">
    <property type="term" value="F:hydrolase activity"/>
    <property type="evidence" value="ECO:0007669"/>
    <property type="project" value="UniProtKB-KW"/>
</dbReference>
<dbReference type="InterPro" id="IPR039537">
    <property type="entry name" value="Retrotran_Ty1/copia-like"/>
</dbReference>
<dbReference type="GO" id="GO:0003676">
    <property type="term" value="F:nucleic acid binding"/>
    <property type="evidence" value="ECO:0007669"/>
    <property type="project" value="InterPro"/>
</dbReference>
<name>A0A438H8E6_VITVI</name>
<evidence type="ECO:0000313" key="5">
    <source>
        <dbReference type="EMBL" id="RVW80788.1"/>
    </source>
</evidence>
<keyword evidence="2" id="KW-0378">Hydrolase</keyword>
<keyword evidence="3" id="KW-1133">Transmembrane helix</keyword>
<dbReference type="GO" id="GO:0015074">
    <property type="term" value="P:DNA integration"/>
    <property type="evidence" value="ECO:0007669"/>
    <property type="project" value="InterPro"/>
</dbReference>
<keyword evidence="3" id="KW-0812">Transmembrane</keyword>
<feature type="domain" description="Integrase catalytic" evidence="4">
    <location>
        <begin position="168"/>
        <end position="301"/>
    </location>
</feature>
<evidence type="ECO:0000313" key="6">
    <source>
        <dbReference type="Proteomes" id="UP000288805"/>
    </source>
</evidence>
<dbReference type="Proteomes" id="UP000288805">
    <property type="component" value="Unassembled WGS sequence"/>
</dbReference>
<dbReference type="InterPro" id="IPR013103">
    <property type="entry name" value="RVT_2"/>
</dbReference>
<dbReference type="SUPFAM" id="SSF56672">
    <property type="entry name" value="DNA/RNA polymerases"/>
    <property type="match status" value="1"/>
</dbReference>
<organism evidence="5 6">
    <name type="scientific">Vitis vinifera</name>
    <name type="common">Grape</name>
    <dbReference type="NCBI Taxonomy" id="29760"/>
    <lineage>
        <taxon>Eukaryota</taxon>
        <taxon>Viridiplantae</taxon>
        <taxon>Streptophyta</taxon>
        <taxon>Embryophyta</taxon>
        <taxon>Tracheophyta</taxon>
        <taxon>Spermatophyta</taxon>
        <taxon>Magnoliopsida</taxon>
        <taxon>eudicotyledons</taxon>
        <taxon>Gunneridae</taxon>
        <taxon>Pentapetalae</taxon>
        <taxon>rosids</taxon>
        <taxon>Vitales</taxon>
        <taxon>Vitaceae</taxon>
        <taxon>Viteae</taxon>
        <taxon>Vitis</taxon>
    </lineage>
</organism>